<comment type="caution">
    <text evidence="1">The sequence shown here is derived from an EMBL/GenBank/DDBJ whole genome shotgun (WGS) entry which is preliminary data.</text>
</comment>
<protein>
    <submittedName>
        <fullName evidence="1">Uncharacterized protein</fullName>
    </submittedName>
</protein>
<reference evidence="1 2" key="1">
    <citation type="journal article" date="2021" name="Nat. Commun.">
        <title>Reductive evolution and unique predatory mode in the CPR bacterium Vampirococcus lugosii.</title>
        <authorList>
            <person name="Moreira D."/>
            <person name="Zivanovic Y."/>
            <person name="Lopez-Archilla A.I."/>
            <person name="Iniesto M."/>
            <person name="Lopez-Garcia P."/>
        </authorList>
    </citation>
    <scope>NUCLEOTIDE SEQUENCE [LARGE SCALE GENOMIC DNA]</scope>
    <source>
        <strain evidence="1">Chiprana</strain>
    </source>
</reference>
<proteinExistence type="predicted"/>
<dbReference type="Proteomes" id="UP000680365">
    <property type="component" value="Unassembled WGS sequence"/>
</dbReference>
<sequence length="75" mass="9076">MIKYNIKNEYYWLYSQNNIGIYGPFESVFVKGEFLGKKFNCDISNLKTWKHCIGYYNGRIFLFEEINDKLFLKNI</sequence>
<keyword evidence="2" id="KW-1185">Reference proteome</keyword>
<gene>
    <name evidence="1" type="ORF">VAMP_12n243</name>
</gene>
<evidence type="ECO:0000313" key="1">
    <source>
        <dbReference type="EMBL" id="MBS8121646.1"/>
    </source>
</evidence>
<name>A0ABS5QK71_9BACT</name>
<accession>A0ABS5QK71</accession>
<organism evidence="1 2">
    <name type="scientific">Candidatus Vampirococcus lugosii</name>
    <dbReference type="NCBI Taxonomy" id="2789015"/>
    <lineage>
        <taxon>Bacteria</taxon>
        <taxon>Candidatus Absconditibacteriota</taxon>
        <taxon>Vampirococcus</taxon>
    </lineage>
</organism>
<dbReference type="EMBL" id="JAEDAM010000008">
    <property type="protein sequence ID" value="MBS8121646.1"/>
    <property type="molecule type" value="Genomic_DNA"/>
</dbReference>
<dbReference type="RefSeq" id="WP_213348388.1">
    <property type="nucleotide sequence ID" value="NZ_JAEDAM010000008.1"/>
</dbReference>
<evidence type="ECO:0000313" key="2">
    <source>
        <dbReference type="Proteomes" id="UP000680365"/>
    </source>
</evidence>